<proteinExistence type="inferred from homology"/>
<dbReference type="PANTHER" id="PTHR12418">
    <property type="entry name" value="ACYL-COENZYME A THIOESTERASE THEM4"/>
    <property type="match status" value="1"/>
</dbReference>
<dbReference type="Gene3D" id="3.10.129.10">
    <property type="entry name" value="Hotdog Thioesterase"/>
    <property type="match status" value="1"/>
</dbReference>
<comment type="subcellular location">
    <subcellularLocation>
        <location evidence="3">Cell projection</location>
        <location evidence="3">Ruffle membrane</location>
    </subcellularLocation>
    <subcellularLocation>
        <location evidence="1">Cytoplasm</location>
    </subcellularLocation>
    <subcellularLocation>
        <location evidence="4">Mitochondrion inner membrane</location>
        <topology evidence="4">Peripheral membrane protein</topology>
    </subcellularLocation>
    <subcellularLocation>
        <location evidence="2">Mitochondrion intermembrane space</location>
    </subcellularLocation>
</comment>
<evidence type="ECO:0000256" key="5">
    <source>
        <dbReference type="ARBA" id="ARBA00022475"/>
    </source>
</evidence>
<keyword evidence="14" id="KW-0472">Membrane</keyword>
<evidence type="ECO:0000256" key="22">
    <source>
        <dbReference type="ARBA" id="ARBA00047588"/>
    </source>
</evidence>
<dbReference type="Pfam" id="PF03061">
    <property type="entry name" value="4HBT"/>
    <property type="match status" value="1"/>
</dbReference>
<evidence type="ECO:0000256" key="4">
    <source>
        <dbReference type="ARBA" id="ARBA00004637"/>
    </source>
</evidence>
<evidence type="ECO:0000256" key="27">
    <source>
        <dbReference type="SAM" id="MobiDB-lite"/>
    </source>
</evidence>
<keyword evidence="11" id="KW-0809">Transit peptide</keyword>
<dbReference type="GO" id="GO:0005743">
    <property type="term" value="C:mitochondrial inner membrane"/>
    <property type="evidence" value="ECO:0007669"/>
    <property type="project" value="UniProtKB-SubCell"/>
</dbReference>
<name>A0A6J7GPB9_9ZZZZ</name>
<feature type="domain" description="Thioesterase" evidence="28">
    <location>
        <begin position="68"/>
        <end position="137"/>
    </location>
</feature>
<evidence type="ECO:0000256" key="17">
    <source>
        <dbReference type="ARBA" id="ARBA00037002"/>
    </source>
</evidence>
<evidence type="ECO:0000256" key="21">
    <source>
        <dbReference type="ARBA" id="ARBA00043210"/>
    </source>
</evidence>
<protein>
    <recommendedName>
        <fullName evidence="20">Acyl-coenzyme A thioesterase THEM4</fullName>
        <ecNumber evidence="19">3.1.2.2</ecNumber>
    </recommendedName>
    <alternativeName>
        <fullName evidence="21">Thioesterase superfamily member 4</fullName>
    </alternativeName>
</protein>
<comment type="catalytic activity">
    <reaction evidence="26">
        <text>tetradecanoyl-CoA + H2O = tetradecanoate + CoA + H(+)</text>
        <dbReference type="Rhea" id="RHEA:40119"/>
        <dbReference type="ChEBI" id="CHEBI:15377"/>
        <dbReference type="ChEBI" id="CHEBI:15378"/>
        <dbReference type="ChEBI" id="CHEBI:30807"/>
        <dbReference type="ChEBI" id="CHEBI:57287"/>
        <dbReference type="ChEBI" id="CHEBI:57385"/>
    </reaction>
    <physiologicalReaction direction="left-to-right" evidence="26">
        <dbReference type="Rhea" id="RHEA:40120"/>
    </physiologicalReaction>
</comment>
<evidence type="ECO:0000256" key="16">
    <source>
        <dbReference type="ARBA" id="ARBA00035852"/>
    </source>
</evidence>
<accession>A0A6J7GPB9</accession>
<comment type="catalytic activity">
    <reaction evidence="23">
        <text>hexadecanoyl-CoA + H2O = hexadecanoate + CoA + H(+)</text>
        <dbReference type="Rhea" id="RHEA:16645"/>
        <dbReference type="ChEBI" id="CHEBI:7896"/>
        <dbReference type="ChEBI" id="CHEBI:15377"/>
        <dbReference type="ChEBI" id="CHEBI:15378"/>
        <dbReference type="ChEBI" id="CHEBI:57287"/>
        <dbReference type="ChEBI" id="CHEBI:57379"/>
        <dbReference type="EC" id="3.1.2.2"/>
    </reaction>
    <physiologicalReaction direction="left-to-right" evidence="23">
        <dbReference type="Rhea" id="RHEA:16646"/>
    </physiologicalReaction>
</comment>
<dbReference type="CDD" id="cd03443">
    <property type="entry name" value="PaaI_thioesterase"/>
    <property type="match status" value="1"/>
</dbReference>
<evidence type="ECO:0000313" key="29">
    <source>
        <dbReference type="EMBL" id="CAB4906595.1"/>
    </source>
</evidence>
<feature type="compositionally biased region" description="Gly residues" evidence="27">
    <location>
        <begin position="19"/>
        <end position="28"/>
    </location>
</feature>
<evidence type="ECO:0000256" key="1">
    <source>
        <dbReference type="ARBA" id="ARBA00004496"/>
    </source>
</evidence>
<dbReference type="GO" id="GO:0006631">
    <property type="term" value="P:fatty acid metabolic process"/>
    <property type="evidence" value="ECO:0007669"/>
    <property type="project" value="UniProtKB-KW"/>
</dbReference>
<keyword evidence="7" id="KW-0053">Apoptosis</keyword>
<comment type="catalytic activity">
    <reaction evidence="24">
        <text>decanoyl-CoA + H2O = decanoate + CoA + H(+)</text>
        <dbReference type="Rhea" id="RHEA:40059"/>
        <dbReference type="ChEBI" id="CHEBI:15377"/>
        <dbReference type="ChEBI" id="CHEBI:15378"/>
        <dbReference type="ChEBI" id="CHEBI:27689"/>
        <dbReference type="ChEBI" id="CHEBI:57287"/>
        <dbReference type="ChEBI" id="CHEBI:61430"/>
    </reaction>
    <physiologicalReaction direction="left-to-right" evidence="24">
        <dbReference type="Rhea" id="RHEA:40060"/>
    </physiologicalReaction>
</comment>
<evidence type="ECO:0000256" key="13">
    <source>
        <dbReference type="ARBA" id="ARBA00023128"/>
    </source>
</evidence>
<comment type="catalytic activity">
    <reaction evidence="22">
        <text>octanoyl-CoA + H2O = octanoate + CoA + H(+)</text>
        <dbReference type="Rhea" id="RHEA:30143"/>
        <dbReference type="ChEBI" id="CHEBI:15377"/>
        <dbReference type="ChEBI" id="CHEBI:15378"/>
        <dbReference type="ChEBI" id="CHEBI:25646"/>
        <dbReference type="ChEBI" id="CHEBI:57287"/>
        <dbReference type="ChEBI" id="CHEBI:57386"/>
    </reaction>
    <physiologicalReaction direction="left-to-right" evidence="22">
        <dbReference type="Rhea" id="RHEA:30144"/>
    </physiologicalReaction>
</comment>
<dbReference type="InterPro" id="IPR052365">
    <property type="entry name" value="THEM4/THEM5_acyl-CoA_thioest"/>
</dbReference>
<dbReference type="InterPro" id="IPR006683">
    <property type="entry name" value="Thioestr_dom"/>
</dbReference>
<organism evidence="29">
    <name type="scientific">freshwater metagenome</name>
    <dbReference type="NCBI Taxonomy" id="449393"/>
    <lineage>
        <taxon>unclassified sequences</taxon>
        <taxon>metagenomes</taxon>
        <taxon>ecological metagenomes</taxon>
    </lineage>
</organism>
<keyword evidence="13" id="KW-0496">Mitochondrion</keyword>
<evidence type="ECO:0000256" key="26">
    <source>
        <dbReference type="ARBA" id="ARBA00048180"/>
    </source>
</evidence>
<evidence type="ECO:0000256" key="18">
    <source>
        <dbReference type="ARBA" id="ARBA00038456"/>
    </source>
</evidence>
<reference evidence="29" key="1">
    <citation type="submission" date="2020-05" db="EMBL/GenBank/DDBJ databases">
        <authorList>
            <person name="Chiriac C."/>
            <person name="Salcher M."/>
            <person name="Ghai R."/>
            <person name="Kavagutti S V."/>
        </authorList>
    </citation>
    <scope>NUCLEOTIDE SEQUENCE</scope>
</reference>
<comment type="similarity">
    <text evidence="18">Belongs to the THEM4/THEM5 thioesterase family.</text>
</comment>
<evidence type="ECO:0000256" key="19">
    <source>
        <dbReference type="ARBA" id="ARBA00038848"/>
    </source>
</evidence>
<evidence type="ECO:0000256" key="12">
    <source>
        <dbReference type="ARBA" id="ARBA00023098"/>
    </source>
</evidence>
<comment type="catalytic activity">
    <reaction evidence="25">
        <text>dodecanoyl-CoA + H2O = dodecanoate + CoA + H(+)</text>
        <dbReference type="Rhea" id="RHEA:30135"/>
        <dbReference type="ChEBI" id="CHEBI:15377"/>
        <dbReference type="ChEBI" id="CHEBI:15378"/>
        <dbReference type="ChEBI" id="CHEBI:18262"/>
        <dbReference type="ChEBI" id="CHEBI:57287"/>
        <dbReference type="ChEBI" id="CHEBI:57375"/>
    </reaction>
    <physiologicalReaction direction="left-to-right" evidence="25">
        <dbReference type="Rhea" id="RHEA:30136"/>
    </physiologicalReaction>
</comment>
<keyword evidence="15" id="KW-0966">Cell projection</keyword>
<comment type="catalytic activity">
    <reaction evidence="17">
        <text>(9Z)-octadecenoyl-CoA + H2O = (9Z)-octadecenoate + CoA + H(+)</text>
        <dbReference type="Rhea" id="RHEA:40139"/>
        <dbReference type="ChEBI" id="CHEBI:15377"/>
        <dbReference type="ChEBI" id="CHEBI:15378"/>
        <dbReference type="ChEBI" id="CHEBI:30823"/>
        <dbReference type="ChEBI" id="CHEBI:57287"/>
        <dbReference type="ChEBI" id="CHEBI:57387"/>
    </reaction>
    <physiologicalReaction direction="left-to-right" evidence="17">
        <dbReference type="Rhea" id="RHEA:40140"/>
    </physiologicalReaction>
</comment>
<dbReference type="GO" id="GO:0032587">
    <property type="term" value="C:ruffle membrane"/>
    <property type="evidence" value="ECO:0007669"/>
    <property type="project" value="UniProtKB-SubCell"/>
</dbReference>
<gene>
    <name evidence="29" type="ORF">UFOPK3564_00926</name>
</gene>
<evidence type="ECO:0000256" key="9">
    <source>
        <dbReference type="ARBA" id="ARBA00022801"/>
    </source>
</evidence>
<evidence type="ECO:0000256" key="25">
    <source>
        <dbReference type="ARBA" id="ARBA00048074"/>
    </source>
</evidence>
<evidence type="ECO:0000256" key="8">
    <source>
        <dbReference type="ARBA" id="ARBA00022792"/>
    </source>
</evidence>
<evidence type="ECO:0000256" key="7">
    <source>
        <dbReference type="ARBA" id="ARBA00022703"/>
    </source>
</evidence>
<feature type="region of interest" description="Disordered" evidence="27">
    <location>
        <begin position="1"/>
        <end position="28"/>
    </location>
</feature>
<keyword evidence="5" id="KW-1003">Cell membrane</keyword>
<evidence type="ECO:0000256" key="11">
    <source>
        <dbReference type="ARBA" id="ARBA00022946"/>
    </source>
</evidence>
<dbReference type="GO" id="GO:0016787">
    <property type="term" value="F:hydrolase activity"/>
    <property type="evidence" value="ECO:0007669"/>
    <property type="project" value="UniProtKB-KW"/>
</dbReference>
<evidence type="ECO:0000256" key="24">
    <source>
        <dbReference type="ARBA" id="ARBA00047969"/>
    </source>
</evidence>
<dbReference type="InterPro" id="IPR029069">
    <property type="entry name" value="HotDog_dom_sf"/>
</dbReference>
<dbReference type="AlphaFoldDB" id="A0A6J7GPB9"/>
<keyword evidence="8" id="KW-0999">Mitochondrion inner membrane</keyword>
<keyword evidence="12" id="KW-0443">Lipid metabolism</keyword>
<dbReference type="EMBL" id="CAFBMK010000037">
    <property type="protein sequence ID" value="CAB4906595.1"/>
    <property type="molecule type" value="Genomic_DNA"/>
</dbReference>
<evidence type="ECO:0000256" key="14">
    <source>
        <dbReference type="ARBA" id="ARBA00023136"/>
    </source>
</evidence>
<evidence type="ECO:0000256" key="15">
    <source>
        <dbReference type="ARBA" id="ARBA00023273"/>
    </source>
</evidence>
<keyword evidence="10" id="KW-0276">Fatty acid metabolism</keyword>
<keyword evidence="9" id="KW-0378">Hydrolase</keyword>
<evidence type="ECO:0000256" key="6">
    <source>
        <dbReference type="ARBA" id="ARBA00022490"/>
    </source>
</evidence>
<evidence type="ECO:0000259" key="28">
    <source>
        <dbReference type="Pfam" id="PF03061"/>
    </source>
</evidence>
<keyword evidence="6" id="KW-0963">Cytoplasm</keyword>
<evidence type="ECO:0000256" key="23">
    <source>
        <dbReference type="ARBA" id="ARBA00047734"/>
    </source>
</evidence>
<dbReference type="EC" id="3.1.2.2" evidence="19"/>
<evidence type="ECO:0000256" key="3">
    <source>
        <dbReference type="ARBA" id="ARBA00004632"/>
    </source>
</evidence>
<dbReference type="SUPFAM" id="SSF54637">
    <property type="entry name" value="Thioesterase/thiol ester dehydrase-isomerase"/>
    <property type="match status" value="1"/>
</dbReference>
<dbReference type="GO" id="GO:0006915">
    <property type="term" value="P:apoptotic process"/>
    <property type="evidence" value="ECO:0007669"/>
    <property type="project" value="UniProtKB-KW"/>
</dbReference>
<comment type="catalytic activity">
    <reaction evidence="16">
        <text>(5Z,8Z,11Z,14Z)-eicosatetraenoyl-CoA + H2O = (5Z,8Z,11Z,14Z)-eicosatetraenoate + CoA + H(+)</text>
        <dbReference type="Rhea" id="RHEA:40151"/>
        <dbReference type="ChEBI" id="CHEBI:15377"/>
        <dbReference type="ChEBI" id="CHEBI:15378"/>
        <dbReference type="ChEBI" id="CHEBI:32395"/>
        <dbReference type="ChEBI" id="CHEBI:57287"/>
        <dbReference type="ChEBI" id="CHEBI:57368"/>
    </reaction>
    <physiologicalReaction direction="left-to-right" evidence="16">
        <dbReference type="Rhea" id="RHEA:40152"/>
    </physiologicalReaction>
</comment>
<dbReference type="PANTHER" id="PTHR12418:SF19">
    <property type="entry name" value="ACYL-COENZYME A THIOESTERASE THEM4"/>
    <property type="match status" value="1"/>
</dbReference>
<dbReference type="GO" id="GO:0005758">
    <property type="term" value="C:mitochondrial intermembrane space"/>
    <property type="evidence" value="ECO:0007669"/>
    <property type="project" value="UniProtKB-SubCell"/>
</dbReference>
<evidence type="ECO:0000256" key="2">
    <source>
        <dbReference type="ARBA" id="ARBA00004569"/>
    </source>
</evidence>
<evidence type="ECO:0000256" key="20">
    <source>
        <dbReference type="ARBA" id="ARBA00040123"/>
    </source>
</evidence>
<evidence type="ECO:0000256" key="10">
    <source>
        <dbReference type="ARBA" id="ARBA00022832"/>
    </source>
</evidence>
<sequence length="169" mass="17407">MSTRTELPPPAPLPVLPTGGDGPMGPHGSGCFGCGPEHPSGLHLAFVRTGDVIRATVHLGKRFQGAPGLAHGGIVSTILDDLSGAVPVALGQRAVTAKLEVDFTAPVLLGRDLVAEAWLETFEGRKIRIVSRLLDDGRVLAVGRALFLTVPREHFAGPAASASASSIAP</sequence>